<reference evidence="3" key="2">
    <citation type="journal article" date="2019" name="BMC Genomics">
        <title>Complete genome sequence analysis of the thermoacidophilic verrucomicrobial methanotroph 'Candidatus Methylacidiphilum kamchatkense' strain Kam1 and comparison with its closest relatives.</title>
        <authorList>
            <person name="Kruse T."/>
            <person name="Ratnadevi C.M."/>
            <person name="Erikstad H.A."/>
            <person name="Birkeland N.K."/>
        </authorList>
    </citation>
    <scope>NUCLEOTIDE SEQUENCE</scope>
    <source>
        <strain evidence="3">Kam1</strain>
    </source>
</reference>
<protein>
    <submittedName>
        <fullName evidence="3">Anti-anti-sigma factor</fullName>
    </submittedName>
</protein>
<dbReference type="EMBL" id="CP037899">
    <property type="protein sequence ID" value="QDQ43259.1"/>
    <property type="molecule type" value="Genomic_DNA"/>
</dbReference>
<evidence type="ECO:0000313" key="4">
    <source>
        <dbReference type="Proteomes" id="UP000031594"/>
    </source>
</evidence>
<dbReference type="InterPro" id="IPR002645">
    <property type="entry name" value="STAS_dom"/>
</dbReference>
<accession>A0A0C1V406</accession>
<evidence type="ECO:0000313" key="3">
    <source>
        <dbReference type="EMBL" id="QDQ43259.1"/>
    </source>
</evidence>
<evidence type="ECO:0000313" key="5">
    <source>
        <dbReference type="Proteomes" id="UP000315925"/>
    </source>
</evidence>
<proteinExistence type="predicted"/>
<reference evidence="2 4" key="1">
    <citation type="submission" date="2014-08" db="EMBL/GenBank/DDBJ databases">
        <title>Methylacidiphilum kamchatkense strain Kam1 draft genome sequence.</title>
        <authorList>
            <person name="Birkeland N.-K."/>
            <person name="Erikstad H.A."/>
        </authorList>
    </citation>
    <scope>NUCLEOTIDE SEQUENCE [LARGE SCALE GENOMIC DNA]</scope>
    <source>
        <strain evidence="2 4">Kam1</strain>
    </source>
</reference>
<dbReference type="PROSITE" id="PS50801">
    <property type="entry name" value="STAS"/>
    <property type="match status" value="1"/>
</dbReference>
<dbReference type="OrthoDB" id="370397at2"/>
<evidence type="ECO:0000313" key="2">
    <source>
        <dbReference type="EMBL" id="KIE58445.1"/>
    </source>
</evidence>
<gene>
    <name evidence="2" type="ORF">A946_05980</name>
    <name evidence="3" type="ORF">kam1_2051</name>
</gene>
<sequence length="175" mass="19935">MIPHVGNGSLYYALTKDCGYLKVVGWGSFDKCNSLRLFYNQLLSSGIRRLIVDLQECTYMDSTFLGTLAGIHIKFNQIMGELKIVNVSKKNLDSIATLGLDKIFKILMQWDNAPFADHIAPFDRHSLRKEDTPLTMLEAHELLIHLDPRNKTKFQDLVDYLKEEVGKSASKEDVQ</sequence>
<dbReference type="STRING" id="1202785.A946_05980"/>
<dbReference type="Gene3D" id="3.30.750.24">
    <property type="entry name" value="STAS domain"/>
    <property type="match status" value="1"/>
</dbReference>
<dbReference type="Proteomes" id="UP000315925">
    <property type="component" value="Chromosome"/>
</dbReference>
<organism evidence="3 5">
    <name type="scientific">Methylacidiphilum kamchatkense Kam1</name>
    <dbReference type="NCBI Taxonomy" id="1202785"/>
    <lineage>
        <taxon>Bacteria</taxon>
        <taxon>Pseudomonadati</taxon>
        <taxon>Verrucomicrobiota</taxon>
        <taxon>Methylacidiphilae</taxon>
        <taxon>Methylacidiphilales</taxon>
        <taxon>Methylacidiphilaceae</taxon>
        <taxon>Methylacidiphilum (ex Ratnadevi et al. 2023)</taxon>
    </lineage>
</organism>
<dbReference type="AlphaFoldDB" id="A0A0C1V406"/>
<dbReference type="Proteomes" id="UP000031594">
    <property type="component" value="Unassembled WGS sequence"/>
</dbReference>
<dbReference type="SUPFAM" id="SSF52091">
    <property type="entry name" value="SpoIIaa-like"/>
    <property type="match status" value="1"/>
</dbReference>
<dbReference type="InterPro" id="IPR036513">
    <property type="entry name" value="STAS_dom_sf"/>
</dbReference>
<feature type="domain" description="STAS" evidence="1">
    <location>
        <begin position="21"/>
        <end position="100"/>
    </location>
</feature>
<dbReference type="GO" id="GO:0043856">
    <property type="term" value="F:anti-sigma factor antagonist activity"/>
    <property type="evidence" value="ECO:0007669"/>
    <property type="project" value="TreeGrafter"/>
</dbReference>
<dbReference type="Pfam" id="PF01740">
    <property type="entry name" value="STAS"/>
    <property type="match status" value="1"/>
</dbReference>
<dbReference type="KEGG" id="mkc:kam1_2051"/>
<evidence type="ECO:0000259" key="1">
    <source>
        <dbReference type="PROSITE" id="PS50801"/>
    </source>
</evidence>
<keyword evidence="4" id="KW-1185">Reference proteome</keyword>
<name>A0A0C1V406_9BACT</name>
<dbReference type="EMBL" id="JQNX01000004">
    <property type="protein sequence ID" value="KIE58445.1"/>
    <property type="molecule type" value="Genomic_DNA"/>
</dbReference>
<reference evidence="5" key="3">
    <citation type="submission" date="2019-03" db="EMBL/GenBank/DDBJ databases">
        <title>Complete genome of Methylacidiphilum kamchatkense Kam1.</title>
        <authorList>
            <person name="Kruse T."/>
            <person name="Murarilal Ratnadevi C."/>
            <person name="Erikstad H.-A."/>
            <person name="Birkeland N.-K."/>
        </authorList>
    </citation>
    <scope>NUCLEOTIDE SEQUENCE [LARGE SCALE GENOMIC DNA]</scope>
    <source>
        <strain evidence="5">kam1</strain>
    </source>
</reference>
<dbReference type="PANTHER" id="PTHR33495">
    <property type="entry name" value="ANTI-SIGMA FACTOR ANTAGONIST TM_1081-RELATED-RELATED"/>
    <property type="match status" value="1"/>
</dbReference>
<dbReference type="CDD" id="cd07043">
    <property type="entry name" value="STAS_anti-anti-sigma_factors"/>
    <property type="match status" value="1"/>
</dbReference>